<reference evidence="11" key="1">
    <citation type="journal article" date="2008" name="ISME J.">
        <title>Genomic patterns of recombination, clonal divergence and environment in marine microbial populations.</title>
        <authorList>
            <person name="Konstantinidis K.T."/>
            <person name="Delong E.F."/>
        </authorList>
    </citation>
    <scope>NUCLEOTIDE SEQUENCE</scope>
</reference>
<dbReference type="SUPFAM" id="SSF103365">
    <property type="entry name" value="Hypothetical protein PH1602"/>
    <property type="match status" value="1"/>
</dbReference>
<name>B3T534_9ZZZZ</name>
<evidence type="ECO:0000256" key="5">
    <source>
        <dbReference type="ARBA" id="ARBA00022723"/>
    </source>
</evidence>
<dbReference type="GO" id="GO:0006396">
    <property type="term" value="P:RNA processing"/>
    <property type="evidence" value="ECO:0007669"/>
    <property type="project" value="InterPro"/>
</dbReference>
<keyword evidence="5" id="KW-0479">Metal-binding</keyword>
<evidence type="ECO:0000313" key="11">
    <source>
        <dbReference type="EMBL" id="ABZ07692.1"/>
    </source>
</evidence>
<comment type="similarity">
    <text evidence="2">Belongs to the RtcB family.</text>
</comment>
<dbReference type="GO" id="GO:0170057">
    <property type="term" value="F:RNA ligase (GTP) activity"/>
    <property type="evidence" value="ECO:0007669"/>
    <property type="project" value="UniProtKB-EC"/>
</dbReference>
<evidence type="ECO:0000256" key="3">
    <source>
        <dbReference type="ARBA" id="ARBA00012726"/>
    </source>
</evidence>
<evidence type="ECO:0000256" key="9">
    <source>
        <dbReference type="ARBA" id="ARBA00047746"/>
    </source>
</evidence>
<proteinExistence type="inferred from homology"/>
<dbReference type="InterPro" id="IPR036025">
    <property type="entry name" value="RtcB-like_sf"/>
</dbReference>
<dbReference type="InterPro" id="IPR001233">
    <property type="entry name" value="RtcB"/>
</dbReference>
<keyword evidence="7" id="KW-0342">GTP-binding</keyword>
<keyword evidence="8" id="KW-0464">Manganese</keyword>
<dbReference type="Pfam" id="PF01139">
    <property type="entry name" value="RtcB"/>
    <property type="match status" value="1"/>
</dbReference>
<evidence type="ECO:0000256" key="2">
    <source>
        <dbReference type="ARBA" id="ARBA00008071"/>
    </source>
</evidence>
<comment type="catalytic activity">
    <reaction evidence="10">
        <text>a 3'-end 2',3'-cyclophospho-ribonucleotide-RNA + a 5'-end dephospho-ribonucleoside-RNA + GTP + H2O = a ribonucleotidyl-ribonucleotide-RNA + GMP + diphosphate + H(+)</text>
        <dbReference type="Rhea" id="RHEA:68080"/>
        <dbReference type="Rhea" id="RHEA-COMP:10464"/>
        <dbReference type="Rhea" id="RHEA-COMP:13936"/>
        <dbReference type="Rhea" id="RHEA-COMP:17355"/>
        <dbReference type="ChEBI" id="CHEBI:15377"/>
        <dbReference type="ChEBI" id="CHEBI:15378"/>
        <dbReference type="ChEBI" id="CHEBI:33019"/>
        <dbReference type="ChEBI" id="CHEBI:37565"/>
        <dbReference type="ChEBI" id="CHEBI:58115"/>
        <dbReference type="ChEBI" id="CHEBI:83064"/>
        <dbReference type="ChEBI" id="CHEBI:138284"/>
        <dbReference type="ChEBI" id="CHEBI:173118"/>
        <dbReference type="EC" id="6.5.1.8"/>
    </reaction>
</comment>
<evidence type="ECO:0000256" key="4">
    <source>
        <dbReference type="ARBA" id="ARBA00022598"/>
    </source>
</evidence>
<keyword evidence="6" id="KW-0547">Nucleotide-binding</keyword>
<dbReference type="PANTHER" id="PTHR11118:SF1">
    <property type="entry name" value="RNA-SPLICING LIGASE RTCB HOMOLOG"/>
    <property type="match status" value="1"/>
</dbReference>
<comment type="catalytic activity">
    <reaction evidence="9">
        <text>a 3'-end 3'-phospho-ribonucleotide-RNA + a 5'-end dephospho-ribonucleoside-RNA + GTP = a ribonucleotidyl-ribonucleotide-RNA + GMP + diphosphate</text>
        <dbReference type="Rhea" id="RHEA:68076"/>
        <dbReference type="Rhea" id="RHEA-COMP:10463"/>
        <dbReference type="Rhea" id="RHEA-COMP:13936"/>
        <dbReference type="Rhea" id="RHEA-COMP:17355"/>
        <dbReference type="ChEBI" id="CHEBI:33019"/>
        <dbReference type="ChEBI" id="CHEBI:37565"/>
        <dbReference type="ChEBI" id="CHEBI:58115"/>
        <dbReference type="ChEBI" id="CHEBI:83062"/>
        <dbReference type="ChEBI" id="CHEBI:138284"/>
        <dbReference type="ChEBI" id="CHEBI:173118"/>
        <dbReference type="EC" id="6.5.1.8"/>
    </reaction>
</comment>
<evidence type="ECO:0000256" key="1">
    <source>
        <dbReference type="ARBA" id="ARBA00001936"/>
    </source>
</evidence>
<protein>
    <recommendedName>
        <fullName evidence="3">3'-phosphate/5'-hydroxy nucleic acid ligase</fullName>
        <ecNumber evidence="3">6.5.1.8</ecNumber>
    </recommendedName>
</protein>
<dbReference type="EC" id="6.5.1.8" evidence="3"/>
<gene>
    <name evidence="11" type="ORF">ALOHA_HF4000ANIW137P11ctg1g3</name>
</gene>
<evidence type="ECO:0000256" key="6">
    <source>
        <dbReference type="ARBA" id="ARBA00022741"/>
    </source>
</evidence>
<comment type="cofactor">
    <cofactor evidence="1">
        <name>Mn(2+)</name>
        <dbReference type="ChEBI" id="CHEBI:29035"/>
    </cofactor>
</comment>
<dbReference type="GO" id="GO:0005525">
    <property type="term" value="F:GTP binding"/>
    <property type="evidence" value="ECO:0007669"/>
    <property type="project" value="UniProtKB-KW"/>
</dbReference>
<dbReference type="FunFam" id="3.90.1860.10:FF:000001">
    <property type="entry name" value="tRNA-splicing ligase RtcB homolog"/>
    <property type="match status" value="1"/>
</dbReference>
<evidence type="ECO:0000256" key="7">
    <source>
        <dbReference type="ARBA" id="ARBA00023134"/>
    </source>
</evidence>
<dbReference type="EMBL" id="EU016607">
    <property type="protein sequence ID" value="ABZ07692.1"/>
    <property type="molecule type" value="Genomic_DNA"/>
</dbReference>
<keyword evidence="4" id="KW-0436">Ligase</keyword>
<dbReference type="GO" id="GO:0046872">
    <property type="term" value="F:metal ion binding"/>
    <property type="evidence" value="ECO:0007669"/>
    <property type="project" value="UniProtKB-KW"/>
</dbReference>
<dbReference type="Gene3D" id="3.90.1860.10">
    <property type="entry name" value="tRNA-splicing ligase RtcB"/>
    <property type="match status" value="1"/>
</dbReference>
<dbReference type="AlphaFoldDB" id="B3T534"/>
<evidence type="ECO:0000256" key="10">
    <source>
        <dbReference type="ARBA" id="ARBA00049514"/>
    </source>
</evidence>
<organism evidence="11">
    <name type="scientific">uncultured marine microorganism HF4000_ANIW137P11</name>
    <dbReference type="NCBI Taxonomy" id="455534"/>
    <lineage>
        <taxon>unclassified sequences</taxon>
        <taxon>environmental samples</taxon>
    </lineage>
</organism>
<dbReference type="GO" id="GO:0003972">
    <property type="term" value="F:RNA ligase (ATP) activity"/>
    <property type="evidence" value="ECO:0007669"/>
    <property type="project" value="TreeGrafter"/>
</dbReference>
<accession>B3T534</accession>
<evidence type="ECO:0000256" key="8">
    <source>
        <dbReference type="ARBA" id="ARBA00023211"/>
    </source>
</evidence>
<sequence>MTLQVRRLNPASSQYGIWVSPNDKSAPLGRSIHQPVLKAIVEMAWRRVEIGGTTWSAMSAEWRQHLQTDGAGRMRIRRHGSMLTDAILVADAEHLAEHTDDRSPEQLCNTAGLPGIVGEAWAMADWHFGYGFPIGGVVATEVEAGELGGAISPGGVGFDINCGVRLCALDIEIRDVDPKALVDSLASQIPAGATSKGGVLLDETSMDAILSEGAAAAVELGWGEARDLAAIESNGRLESEERDVGERARKRGMKALGTLGSGNHFLELQVVDRVVDEVAAAAFGLREGQVTAMIHTGSRGLGHQVCSEHVAAIESKYTRIGDEWVADEWDYRLRDRQLAAAPIFSREGSAYLDAMRAAGNYAFANRSALTQRLRTVLRGHLGSDGGLELVYDVCHNIAKVEDHNVHGKSCKCCVHRKGATRALGGDHSELAARFSAVGQPVLVPGDMGTASWVLAGPKEGSNDAFSSSCHGAGRRLSRTAARKLIDSDELRARLEASGIHVRAKTPNVLAEEAPDAYKDVDEVIRLSASANLARPVARLRPFAVIKG</sequence>
<dbReference type="PANTHER" id="PTHR11118">
    <property type="entry name" value="RNA-SPLICING LIGASE RTCB HOMOLOG"/>
    <property type="match status" value="1"/>
</dbReference>